<evidence type="ECO:0000313" key="9">
    <source>
        <dbReference type="EMBL" id="KAK4136422.1"/>
    </source>
</evidence>
<feature type="compositionally biased region" description="Polar residues" evidence="7">
    <location>
        <begin position="578"/>
        <end position="589"/>
    </location>
</feature>
<feature type="binding site" evidence="6">
    <location>
        <position position="103"/>
    </location>
    <ligand>
        <name>ATP</name>
        <dbReference type="ChEBI" id="CHEBI:30616"/>
    </ligand>
</feature>
<dbReference type="CDD" id="cd14099">
    <property type="entry name" value="STKc_PLK"/>
    <property type="match status" value="1"/>
</dbReference>
<dbReference type="PANTHER" id="PTHR24345:SF0">
    <property type="entry name" value="CELL CYCLE SERINE_THREONINE-PROTEIN KINASE CDC5_MSD2"/>
    <property type="match status" value="1"/>
</dbReference>
<dbReference type="GO" id="GO:0004674">
    <property type="term" value="F:protein serine/threonine kinase activity"/>
    <property type="evidence" value="ECO:0007669"/>
    <property type="project" value="UniProtKB-KW"/>
</dbReference>
<dbReference type="GO" id="GO:0000776">
    <property type="term" value="C:kinetochore"/>
    <property type="evidence" value="ECO:0007669"/>
    <property type="project" value="TreeGrafter"/>
</dbReference>
<dbReference type="PROSITE" id="PS50011">
    <property type="entry name" value="PROTEIN_KINASE_DOM"/>
    <property type="match status" value="1"/>
</dbReference>
<dbReference type="GO" id="GO:0000922">
    <property type="term" value="C:spindle pole"/>
    <property type="evidence" value="ECO:0007669"/>
    <property type="project" value="TreeGrafter"/>
</dbReference>
<dbReference type="Pfam" id="PF00069">
    <property type="entry name" value="Pkinase"/>
    <property type="match status" value="1"/>
</dbReference>
<feature type="domain" description="Protein kinase" evidence="8">
    <location>
        <begin position="65"/>
        <end position="326"/>
    </location>
</feature>
<protein>
    <submittedName>
        <fullName evidence="9">Kinase-like protein</fullName>
    </submittedName>
</protein>
<dbReference type="SUPFAM" id="SSF56112">
    <property type="entry name" value="Protein kinase-like (PK-like)"/>
    <property type="match status" value="1"/>
</dbReference>
<gene>
    <name evidence="9" type="ORF">BT67DRAFT_454277</name>
</gene>
<reference evidence="9" key="1">
    <citation type="journal article" date="2023" name="Mol. Phylogenet. Evol.">
        <title>Genome-scale phylogeny and comparative genomics of the fungal order Sordariales.</title>
        <authorList>
            <person name="Hensen N."/>
            <person name="Bonometti L."/>
            <person name="Westerberg I."/>
            <person name="Brannstrom I.O."/>
            <person name="Guillou S."/>
            <person name="Cros-Aarteil S."/>
            <person name="Calhoun S."/>
            <person name="Haridas S."/>
            <person name="Kuo A."/>
            <person name="Mondo S."/>
            <person name="Pangilinan J."/>
            <person name="Riley R."/>
            <person name="LaButti K."/>
            <person name="Andreopoulos B."/>
            <person name="Lipzen A."/>
            <person name="Chen C."/>
            <person name="Yan M."/>
            <person name="Daum C."/>
            <person name="Ng V."/>
            <person name="Clum A."/>
            <person name="Steindorff A."/>
            <person name="Ohm R.A."/>
            <person name="Martin F."/>
            <person name="Silar P."/>
            <person name="Natvig D.O."/>
            <person name="Lalanne C."/>
            <person name="Gautier V."/>
            <person name="Ament-Velasquez S.L."/>
            <person name="Kruys A."/>
            <person name="Hutchinson M.I."/>
            <person name="Powell A.J."/>
            <person name="Barry K."/>
            <person name="Miller A.N."/>
            <person name="Grigoriev I.V."/>
            <person name="Debuchy R."/>
            <person name="Gladieux P."/>
            <person name="Hiltunen Thoren M."/>
            <person name="Johannesson H."/>
        </authorList>
    </citation>
    <scope>NUCLEOTIDE SEQUENCE</scope>
    <source>
        <strain evidence="9">CBS 123565</strain>
    </source>
</reference>
<dbReference type="PANTHER" id="PTHR24345">
    <property type="entry name" value="SERINE/THREONINE-PROTEIN KINASE PLK"/>
    <property type="match status" value="1"/>
</dbReference>
<keyword evidence="5 6" id="KW-0067">ATP-binding</keyword>
<dbReference type="Proteomes" id="UP001304895">
    <property type="component" value="Unassembled WGS sequence"/>
</dbReference>
<evidence type="ECO:0000259" key="8">
    <source>
        <dbReference type="PROSITE" id="PS50011"/>
    </source>
</evidence>
<dbReference type="PROSITE" id="PS00108">
    <property type="entry name" value="PROTEIN_KINASE_ST"/>
    <property type="match status" value="1"/>
</dbReference>
<feature type="compositionally biased region" description="Polar residues" evidence="7">
    <location>
        <begin position="489"/>
        <end position="505"/>
    </location>
</feature>
<name>A0AAN6UNR5_9PEZI</name>
<feature type="region of interest" description="Disordered" evidence="7">
    <location>
        <begin position="977"/>
        <end position="996"/>
    </location>
</feature>
<keyword evidence="1" id="KW-0723">Serine/threonine-protein kinase</keyword>
<dbReference type="SMART" id="SM00220">
    <property type="entry name" value="S_TKc"/>
    <property type="match status" value="1"/>
</dbReference>
<sequence>MGARGVDMEALSPRDANAQRVPRANELKTKAVAQLKSAKDKEHPPPPPSNVIEPPSSDRKDGVVYQVGKLLGKGGFAICHEGKAAGASKRIALKMVKSQMPIKMEQKFQTELQIHSKMRHQNIVQFHRAFTFEKCTYLVLELCPNGSLMDMVKRRRGLTEPEVRFYSVQIAGAIKYMHAKGIIHRDLKMGNIFLDKHMNAKIGDFGLAALLLTGRDMQVMRRTTLCGTPNYIAPEILEKGKKGHDHMVDIWSLGIIVFAMLTSKPPFQSTTTDEIYRRARNLDYEWPSSETSQKYISQEAKDLVATMLQDADSRPDPDTIVAHPFFTAGYMPVASDITYKLRELAPEGAAFYEPLGNSQVRALNLRNVQEMCRGCGVGPWSQSQLVFKNIWREMAEEEQNGLTPVIPLVEGIVYRPFDEIRNEQRLQVRGAAQRMPQHSFQLPDRSVGSFNQSTQEPKPPPGLLRAPPQSFAAQQRAQHKPASTAGVARSQTVAEPASRTTSSVRSRPAREVTAASRQPVEEAAPISRAATTRGLRSQISSSRSQPALVSEDPVSPPRRCTSTTSARPKPQEERLSLFSPSEYQERVSGTQPDVVLDRLRKLQAEIERALNSRTMALVSARDKTPTPPQIVVKWVDYTNKFGLGYVLNDGSVGCILRSITAPDVPSGGQLPPACVLVHDAERHCQRKEEPGYRDRLQIVPMKKGIYFYENNGDEGISRVRVAPETFVVPVNPDGTVGKLSAGKDIYDHRKRERIVLWKKFANYMVTYGREMDGQGQAEEDAIRAPTITDPTSVPSDVVTFYQRFGDVGCWRFCDGHMQFNFPDHTKIVLDATGTWCHFWHLPQDAAALLADTGSLAESALDGRAVLSYPLQTLLNFAKPAPPPRSGASNPARRRPEIAPDLQGVPAANHFRQKIEFVRDVIREWNANGGIGNSDMSPEGRLRWMGVRETRNVPVPAKHVWVTIGARKGDERRCAYVDPRRPGEVGEDIDEAAARRR</sequence>
<dbReference type="GO" id="GO:0007052">
    <property type="term" value="P:mitotic spindle organization"/>
    <property type="evidence" value="ECO:0007669"/>
    <property type="project" value="TreeGrafter"/>
</dbReference>
<accession>A0AAN6UNR5</accession>
<evidence type="ECO:0000256" key="1">
    <source>
        <dbReference type="ARBA" id="ARBA00022527"/>
    </source>
</evidence>
<evidence type="ECO:0000256" key="4">
    <source>
        <dbReference type="ARBA" id="ARBA00022777"/>
    </source>
</evidence>
<dbReference type="InterPro" id="IPR008271">
    <property type="entry name" value="Ser/Thr_kinase_AS"/>
</dbReference>
<dbReference type="AlphaFoldDB" id="A0AAN6UNR5"/>
<dbReference type="EMBL" id="MU853403">
    <property type="protein sequence ID" value="KAK4136422.1"/>
    <property type="molecule type" value="Genomic_DNA"/>
</dbReference>
<dbReference type="InterPro" id="IPR000719">
    <property type="entry name" value="Prot_kinase_dom"/>
</dbReference>
<dbReference type="Gene3D" id="1.10.510.10">
    <property type="entry name" value="Transferase(Phosphotransferase) domain 1"/>
    <property type="match status" value="1"/>
</dbReference>
<dbReference type="GO" id="GO:0005524">
    <property type="term" value="F:ATP binding"/>
    <property type="evidence" value="ECO:0007669"/>
    <property type="project" value="UniProtKB-UniRule"/>
</dbReference>
<dbReference type="GO" id="GO:0005737">
    <property type="term" value="C:cytoplasm"/>
    <property type="evidence" value="ECO:0007669"/>
    <property type="project" value="TreeGrafter"/>
</dbReference>
<proteinExistence type="predicted"/>
<keyword evidence="2" id="KW-0808">Transferase</keyword>
<dbReference type="PROSITE" id="PS00107">
    <property type="entry name" value="PROTEIN_KINASE_ATP"/>
    <property type="match status" value="1"/>
</dbReference>
<keyword evidence="3 6" id="KW-0547">Nucleotide-binding</keyword>
<evidence type="ECO:0000256" key="6">
    <source>
        <dbReference type="PROSITE-ProRule" id="PRU10141"/>
    </source>
</evidence>
<dbReference type="FunFam" id="1.10.510.10:FF:000571">
    <property type="entry name" value="Maternal embryonic leucine zipper kinase"/>
    <property type="match status" value="1"/>
</dbReference>
<comment type="caution">
    <text evidence="9">The sequence shown here is derived from an EMBL/GenBank/DDBJ whole genome shotgun (WGS) entry which is preliminary data.</text>
</comment>
<dbReference type="CDD" id="cd13118">
    <property type="entry name" value="POLO_box_1"/>
    <property type="match status" value="1"/>
</dbReference>
<organism evidence="9 10">
    <name type="scientific">Trichocladium antarcticum</name>
    <dbReference type="NCBI Taxonomy" id="1450529"/>
    <lineage>
        <taxon>Eukaryota</taxon>
        <taxon>Fungi</taxon>
        <taxon>Dikarya</taxon>
        <taxon>Ascomycota</taxon>
        <taxon>Pezizomycotina</taxon>
        <taxon>Sordariomycetes</taxon>
        <taxon>Sordariomycetidae</taxon>
        <taxon>Sordariales</taxon>
        <taxon>Chaetomiaceae</taxon>
        <taxon>Trichocladium</taxon>
    </lineage>
</organism>
<evidence type="ECO:0000256" key="5">
    <source>
        <dbReference type="ARBA" id="ARBA00022840"/>
    </source>
</evidence>
<feature type="region of interest" description="Disordered" evidence="7">
    <location>
        <begin position="1"/>
        <end position="60"/>
    </location>
</feature>
<dbReference type="GO" id="GO:0005634">
    <property type="term" value="C:nucleus"/>
    <property type="evidence" value="ECO:0007669"/>
    <property type="project" value="TreeGrafter"/>
</dbReference>
<feature type="compositionally biased region" description="Polar residues" evidence="7">
    <location>
        <begin position="534"/>
        <end position="547"/>
    </location>
</feature>
<dbReference type="InterPro" id="IPR011009">
    <property type="entry name" value="Kinase-like_dom_sf"/>
</dbReference>
<feature type="region of interest" description="Disordered" evidence="7">
    <location>
        <begin position="428"/>
        <end position="589"/>
    </location>
</feature>
<keyword evidence="10" id="KW-1185">Reference proteome</keyword>
<evidence type="ECO:0000256" key="2">
    <source>
        <dbReference type="ARBA" id="ARBA00022679"/>
    </source>
</evidence>
<keyword evidence="4 9" id="KW-0418">Kinase</keyword>
<dbReference type="InterPro" id="IPR033701">
    <property type="entry name" value="POLO_box_1"/>
</dbReference>
<dbReference type="GO" id="GO:0005816">
    <property type="term" value="C:spindle pole body"/>
    <property type="evidence" value="ECO:0007669"/>
    <property type="project" value="TreeGrafter"/>
</dbReference>
<evidence type="ECO:0000256" key="3">
    <source>
        <dbReference type="ARBA" id="ARBA00022741"/>
    </source>
</evidence>
<dbReference type="FunFam" id="3.30.1120.30:FF:000004">
    <property type="entry name" value="Serine/threonine-protein kinase"/>
    <property type="match status" value="1"/>
</dbReference>
<feature type="region of interest" description="Disordered" evidence="7">
    <location>
        <begin position="879"/>
        <end position="898"/>
    </location>
</feature>
<dbReference type="InterPro" id="IPR036947">
    <property type="entry name" value="POLO_box_dom_sf"/>
</dbReference>
<reference evidence="9" key="2">
    <citation type="submission" date="2023-05" db="EMBL/GenBank/DDBJ databases">
        <authorList>
            <consortium name="Lawrence Berkeley National Laboratory"/>
            <person name="Steindorff A."/>
            <person name="Hensen N."/>
            <person name="Bonometti L."/>
            <person name="Westerberg I."/>
            <person name="Brannstrom I.O."/>
            <person name="Guillou S."/>
            <person name="Cros-Aarteil S."/>
            <person name="Calhoun S."/>
            <person name="Haridas S."/>
            <person name="Kuo A."/>
            <person name="Mondo S."/>
            <person name="Pangilinan J."/>
            <person name="Riley R."/>
            <person name="Labutti K."/>
            <person name="Andreopoulos B."/>
            <person name="Lipzen A."/>
            <person name="Chen C."/>
            <person name="Yanf M."/>
            <person name="Daum C."/>
            <person name="Ng V."/>
            <person name="Clum A."/>
            <person name="Ohm R."/>
            <person name="Martin F."/>
            <person name="Silar P."/>
            <person name="Natvig D."/>
            <person name="Lalanne C."/>
            <person name="Gautier V."/>
            <person name="Ament-Velasquez S.L."/>
            <person name="Kruys A."/>
            <person name="Hutchinson M.I."/>
            <person name="Powell A.J."/>
            <person name="Barry K."/>
            <person name="Miller A.N."/>
            <person name="Grigoriev I.V."/>
            <person name="Debuchy R."/>
            <person name="Gladieux P."/>
            <person name="Thoren M.H."/>
            <person name="Johannesson H."/>
        </authorList>
    </citation>
    <scope>NUCLEOTIDE SEQUENCE</scope>
    <source>
        <strain evidence="9">CBS 123565</strain>
    </source>
</reference>
<dbReference type="SUPFAM" id="SSF82615">
    <property type="entry name" value="Polo-box domain"/>
    <property type="match status" value="2"/>
</dbReference>
<evidence type="ECO:0000313" key="10">
    <source>
        <dbReference type="Proteomes" id="UP001304895"/>
    </source>
</evidence>
<dbReference type="InterPro" id="IPR017441">
    <property type="entry name" value="Protein_kinase_ATP_BS"/>
</dbReference>
<evidence type="ECO:0000256" key="7">
    <source>
        <dbReference type="SAM" id="MobiDB-lite"/>
    </source>
</evidence>
<dbReference type="Gene3D" id="3.30.1120.30">
    <property type="entry name" value="POLO box domain"/>
    <property type="match status" value="1"/>
</dbReference>